<dbReference type="EMBL" id="BTSY01000004">
    <property type="protein sequence ID" value="GMT24549.1"/>
    <property type="molecule type" value="Genomic_DNA"/>
</dbReference>
<dbReference type="AlphaFoldDB" id="A0AAV5W3R2"/>
<keyword evidence="1" id="KW-0175">Coiled coil</keyword>
<accession>A0AAV5W3R2</accession>
<protein>
    <submittedName>
        <fullName evidence="2">Uncharacterized protein</fullName>
    </submittedName>
</protein>
<proteinExistence type="predicted"/>
<gene>
    <name evidence="2" type="ORF">PFISCL1PPCAC_15846</name>
</gene>
<organism evidence="2 3">
    <name type="scientific">Pristionchus fissidentatus</name>
    <dbReference type="NCBI Taxonomy" id="1538716"/>
    <lineage>
        <taxon>Eukaryota</taxon>
        <taxon>Metazoa</taxon>
        <taxon>Ecdysozoa</taxon>
        <taxon>Nematoda</taxon>
        <taxon>Chromadorea</taxon>
        <taxon>Rhabditida</taxon>
        <taxon>Rhabditina</taxon>
        <taxon>Diplogasteromorpha</taxon>
        <taxon>Diplogasteroidea</taxon>
        <taxon>Neodiplogasteridae</taxon>
        <taxon>Pristionchus</taxon>
    </lineage>
</organism>
<feature type="coiled-coil region" evidence="1">
    <location>
        <begin position="49"/>
        <end position="86"/>
    </location>
</feature>
<evidence type="ECO:0000256" key="1">
    <source>
        <dbReference type="SAM" id="Coils"/>
    </source>
</evidence>
<dbReference type="Proteomes" id="UP001432322">
    <property type="component" value="Unassembled WGS sequence"/>
</dbReference>
<name>A0AAV5W3R2_9BILA</name>
<reference evidence="2" key="1">
    <citation type="submission" date="2023-10" db="EMBL/GenBank/DDBJ databases">
        <title>Genome assembly of Pristionchus species.</title>
        <authorList>
            <person name="Yoshida K."/>
            <person name="Sommer R.J."/>
        </authorList>
    </citation>
    <scope>NUCLEOTIDE SEQUENCE</scope>
    <source>
        <strain evidence="2">RS5133</strain>
    </source>
</reference>
<sequence>ILLWDGRLVISTMADSIPLDARRVLARTRVLKSRLKSRVAELSTLIETNKEKSEALADLRLRSDNLVEERRRIESAEKKRNESVQLSSKQMATFDRPPTVGGLLKSCAHDNAKEFIGAVADVRCALMQIFARTAENEKLALTEAETLEETHRDRMKDAAEALCMLRDSADRMQLRVEKRAMDEKMDYTECEKLRLLIDARKADLVLYEAKRSTLQKEFEQKGARHKDYALPTAAAAKDDCVQPMQQQEDLHEQIIQTIARALDEIQKPR</sequence>
<keyword evidence="3" id="KW-1185">Reference proteome</keyword>
<feature type="non-terminal residue" evidence="2">
    <location>
        <position position="1"/>
    </location>
</feature>
<evidence type="ECO:0000313" key="3">
    <source>
        <dbReference type="Proteomes" id="UP001432322"/>
    </source>
</evidence>
<comment type="caution">
    <text evidence="2">The sequence shown here is derived from an EMBL/GenBank/DDBJ whole genome shotgun (WGS) entry which is preliminary data.</text>
</comment>
<evidence type="ECO:0000313" key="2">
    <source>
        <dbReference type="EMBL" id="GMT24549.1"/>
    </source>
</evidence>